<protein>
    <submittedName>
        <fullName evidence="2">Uncharacterized protein</fullName>
    </submittedName>
</protein>
<evidence type="ECO:0000313" key="3">
    <source>
        <dbReference type="Proteomes" id="UP000054270"/>
    </source>
</evidence>
<reference evidence="3" key="1">
    <citation type="submission" date="2014-04" db="EMBL/GenBank/DDBJ databases">
        <title>Evolutionary Origins and Diversification of the Mycorrhizal Mutualists.</title>
        <authorList>
            <consortium name="DOE Joint Genome Institute"/>
            <consortium name="Mycorrhizal Genomics Consortium"/>
            <person name="Kohler A."/>
            <person name="Kuo A."/>
            <person name="Nagy L.G."/>
            <person name="Floudas D."/>
            <person name="Copeland A."/>
            <person name="Barry K.W."/>
            <person name="Cichocki N."/>
            <person name="Veneault-Fourrey C."/>
            <person name="LaButti K."/>
            <person name="Lindquist E.A."/>
            <person name="Lipzen A."/>
            <person name="Lundell T."/>
            <person name="Morin E."/>
            <person name="Murat C."/>
            <person name="Riley R."/>
            <person name="Ohm R."/>
            <person name="Sun H."/>
            <person name="Tunlid A."/>
            <person name="Henrissat B."/>
            <person name="Grigoriev I.V."/>
            <person name="Hibbett D.S."/>
            <person name="Martin F."/>
        </authorList>
    </citation>
    <scope>NUCLEOTIDE SEQUENCE [LARGE SCALE GENOMIC DNA]</scope>
    <source>
        <strain evidence="3">FD-334 SS-4</strain>
    </source>
</reference>
<sequence length="464" mass="49239">MQRACDCADTTPSACRVRALCGRSLRAADACGRVVPVGSPRTHGAYHTSTASPDAPANPTPPVLRCTTPLPASTQHPPRAPMLLLDPRPSFSAADTTRPLRAGGRRASGCLRCGLAGCFGTASVEHAGGQAAAPVFAWALDVHRVRSPPGASHMRAHVPFIYKYFINLPLLLLSLQSGQRSRETLCSAGQFVHPAPLPPAPLRAPESAQRSSSHLPPCDIPTLNVPSGVIPQDACPDMRAPRDRSRRFNLMAPRTQASRHLLHALTHAATRYLSIARAPKFTLCVFAHVSYLRRLPTRCVSARSRPVQGDQGALEGTVGWVARIGNEGGGKGATASQPEARATTAGAELTALTAASIPHAHVECGPRRSMAPHTPVVRAAATPMRPPSHHPRAYMPAHQSAPNHDGRILRALTPVATSLARLPVHCAIRRDDAIRFASSIAPPRLHILSTDHPCDGSRGDTATP</sequence>
<accession>A0A0D2NKB7</accession>
<proteinExistence type="predicted"/>
<gene>
    <name evidence="2" type="ORF">HYPSUDRAFT_204726</name>
</gene>
<dbReference type="EMBL" id="KN817579">
    <property type="protein sequence ID" value="KJA19334.1"/>
    <property type="molecule type" value="Genomic_DNA"/>
</dbReference>
<evidence type="ECO:0000313" key="2">
    <source>
        <dbReference type="EMBL" id="KJA19334.1"/>
    </source>
</evidence>
<name>A0A0D2NKB7_HYPSF</name>
<dbReference type="AlphaFoldDB" id="A0A0D2NKB7"/>
<keyword evidence="3" id="KW-1185">Reference proteome</keyword>
<dbReference type="Proteomes" id="UP000054270">
    <property type="component" value="Unassembled WGS sequence"/>
</dbReference>
<organism evidence="2 3">
    <name type="scientific">Hypholoma sublateritium (strain FD-334 SS-4)</name>
    <dbReference type="NCBI Taxonomy" id="945553"/>
    <lineage>
        <taxon>Eukaryota</taxon>
        <taxon>Fungi</taxon>
        <taxon>Dikarya</taxon>
        <taxon>Basidiomycota</taxon>
        <taxon>Agaricomycotina</taxon>
        <taxon>Agaricomycetes</taxon>
        <taxon>Agaricomycetidae</taxon>
        <taxon>Agaricales</taxon>
        <taxon>Agaricineae</taxon>
        <taxon>Strophariaceae</taxon>
        <taxon>Hypholoma</taxon>
    </lineage>
</organism>
<feature type="region of interest" description="Disordered" evidence="1">
    <location>
        <begin position="42"/>
        <end position="61"/>
    </location>
</feature>
<evidence type="ECO:0000256" key="1">
    <source>
        <dbReference type="SAM" id="MobiDB-lite"/>
    </source>
</evidence>